<comment type="caution">
    <text evidence="1">The sequence shown here is derived from an EMBL/GenBank/DDBJ whole genome shotgun (WGS) entry which is preliminary data.</text>
</comment>
<evidence type="ECO:0000313" key="2">
    <source>
        <dbReference type="Proteomes" id="UP000789920"/>
    </source>
</evidence>
<dbReference type="EMBL" id="CAJVQC010017063">
    <property type="protein sequence ID" value="CAG8681938.1"/>
    <property type="molecule type" value="Genomic_DNA"/>
</dbReference>
<reference evidence="1" key="1">
    <citation type="submission" date="2021-06" db="EMBL/GenBank/DDBJ databases">
        <authorList>
            <person name="Kallberg Y."/>
            <person name="Tangrot J."/>
            <person name="Rosling A."/>
        </authorList>
    </citation>
    <scope>NUCLEOTIDE SEQUENCE</scope>
    <source>
        <strain evidence="1">MA461A</strain>
    </source>
</reference>
<evidence type="ECO:0000313" key="1">
    <source>
        <dbReference type="EMBL" id="CAG8681938.1"/>
    </source>
</evidence>
<name>A0ACA9NZ11_9GLOM</name>
<gene>
    <name evidence="1" type="ORF">RPERSI_LOCUS9154</name>
</gene>
<proteinExistence type="predicted"/>
<sequence length="56" mass="6482">NKWKSIAGRKHNRHEDDKLDSMKVSILNCAGSFLQETLLQPTFSTIDKIVEDQHEE</sequence>
<accession>A0ACA9NZ11</accession>
<dbReference type="Proteomes" id="UP000789920">
    <property type="component" value="Unassembled WGS sequence"/>
</dbReference>
<feature type="non-terminal residue" evidence="1">
    <location>
        <position position="1"/>
    </location>
</feature>
<organism evidence="1 2">
    <name type="scientific">Racocetra persica</name>
    <dbReference type="NCBI Taxonomy" id="160502"/>
    <lineage>
        <taxon>Eukaryota</taxon>
        <taxon>Fungi</taxon>
        <taxon>Fungi incertae sedis</taxon>
        <taxon>Mucoromycota</taxon>
        <taxon>Glomeromycotina</taxon>
        <taxon>Glomeromycetes</taxon>
        <taxon>Diversisporales</taxon>
        <taxon>Gigasporaceae</taxon>
        <taxon>Racocetra</taxon>
    </lineage>
</organism>
<protein>
    <submittedName>
        <fullName evidence="1">24648_t:CDS:1</fullName>
    </submittedName>
</protein>
<keyword evidence="2" id="KW-1185">Reference proteome</keyword>